<accession>A0A8J2KTL3</accession>
<dbReference type="Proteomes" id="UP000708208">
    <property type="component" value="Unassembled WGS sequence"/>
</dbReference>
<reference evidence="1" key="1">
    <citation type="submission" date="2021-06" db="EMBL/GenBank/DDBJ databases">
        <authorList>
            <person name="Hodson N. C."/>
            <person name="Mongue J. A."/>
            <person name="Jaron S. K."/>
        </authorList>
    </citation>
    <scope>NUCLEOTIDE SEQUENCE</scope>
</reference>
<sequence>MFGRRSADEVWDIRSAEEIENRFCSEIFEVWALDWFIGTLNFTDDEERNDWCEDYFGAYLDKLLTVWKNPRNLDKFAESQDFLNVFIDMGKLLLGKIDFEWEISTYFRLSFAVICLFDTDKDIYAKYNAMLEPVFEMTLKQLIQKGKSNKWYIIKILTNCETESRLKDFHSKVENCQWKPIWAMDFLKFIITPPFQALYADNCSLLREDSYLTSVYNLENSTQEEREIHFCNEIFKEWGVDGFTSAIFFTEDEKSDFCSLEFKNYIENLLRVWKIPENLEKFVKCPEFLIVFIDIVKIRLQNIHFDNELYEYFRLCFVVICLFDADKQMYDDFNVNLEPFFENALKQLVHQIKSEEWNIKEFL</sequence>
<feature type="non-terminal residue" evidence="1">
    <location>
        <position position="363"/>
    </location>
</feature>
<keyword evidence="2" id="KW-1185">Reference proteome</keyword>
<dbReference type="AlphaFoldDB" id="A0A8J2KTL3"/>
<proteinExistence type="predicted"/>
<comment type="caution">
    <text evidence="1">The sequence shown here is derived from an EMBL/GenBank/DDBJ whole genome shotgun (WGS) entry which is preliminary data.</text>
</comment>
<dbReference type="EMBL" id="CAJVCH010528078">
    <property type="protein sequence ID" value="CAG7822999.1"/>
    <property type="molecule type" value="Genomic_DNA"/>
</dbReference>
<evidence type="ECO:0000313" key="2">
    <source>
        <dbReference type="Proteomes" id="UP000708208"/>
    </source>
</evidence>
<name>A0A8J2KTL3_9HEXA</name>
<gene>
    <name evidence="1" type="ORF">AFUS01_LOCUS33238</name>
</gene>
<protein>
    <submittedName>
        <fullName evidence="1">Uncharacterized protein</fullName>
    </submittedName>
</protein>
<evidence type="ECO:0000313" key="1">
    <source>
        <dbReference type="EMBL" id="CAG7822999.1"/>
    </source>
</evidence>
<organism evidence="1 2">
    <name type="scientific">Allacma fusca</name>
    <dbReference type="NCBI Taxonomy" id="39272"/>
    <lineage>
        <taxon>Eukaryota</taxon>
        <taxon>Metazoa</taxon>
        <taxon>Ecdysozoa</taxon>
        <taxon>Arthropoda</taxon>
        <taxon>Hexapoda</taxon>
        <taxon>Collembola</taxon>
        <taxon>Symphypleona</taxon>
        <taxon>Sminthuridae</taxon>
        <taxon>Allacma</taxon>
    </lineage>
</organism>